<dbReference type="SMART" id="SM00079">
    <property type="entry name" value="PBPe"/>
    <property type="match status" value="1"/>
</dbReference>
<comment type="subcellular location">
    <subcellularLocation>
        <location evidence="1">Membrane</location>
        <topology evidence="1">Multi-pass membrane protein</topology>
    </subcellularLocation>
</comment>
<keyword evidence="4" id="KW-1133">Transmembrane helix</keyword>
<evidence type="ECO:0000313" key="13">
    <source>
        <dbReference type="Proteomes" id="UP000436088"/>
    </source>
</evidence>
<sequence>MNEMLRSRFQGLSGAFRLTDGRLIQKEFEIVNVFRGERTIGTKAIPKGLFLHGKKLRIAVPVNIGFQELIRVIRDPRTNETTVTGFCADVFKEAAKSLDYEVDYEFIPFVYDNGRMAGTYVDLIYGVYHKKFDAVVGDTTILASRFPFVDFTQPFTDLGIGVIVPKINKISVWIFPEPLSADLWITTAASFIFTGIVVWLMEHSINDEFQGSPSEQIGTLSKLEPSYGTHSQL</sequence>
<comment type="caution">
    <text evidence="12">The sequence shown here is derived from an EMBL/GenBank/DDBJ whole genome shotgun (WGS) entry which is preliminary data.</text>
</comment>
<keyword evidence="8" id="KW-0325">Glycoprotein</keyword>
<evidence type="ECO:0000256" key="5">
    <source>
        <dbReference type="ARBA" id="ARBA00023065"/>
    </source>
</evidence>
<keyword evidence="10" id="KW-0407">Ion channel</keyword>
<dbReference type="EMBL" id="VEPZ02001069">
    <property type="protein sequence ID" value="KAE8696160.1"/>
    <property type="molecule type" value="Genomic_DNA"/>
</dbReference>
<organism evidence="12 13">
    <name type="scientific">Hibiscus syriacus</name>
    <name type="common">Rose of Sharon</name>
    <dbReference type="NCBI Taxonomy" id="106335"/>
    <lineage>
        <taxon>Eukaryota</taxon>
        <taxon>Viridiplantae</taxon>
        <taxon>Streptophyta</taxon>
        <taxon>Embryophyta</taxon>
        <taxon>Tracheophyta</taxon>
        <taxon>Spermatophyta</taxon>
        <taxon>Magnoliopsida</taxon>
        <taxon>eudicotyledons</taxon>
        <taxon>Gunneridae</taxon>
        <taxon>Pentapetalae</taxon>
        <taxon>rosids</taxon>
        <taxon>malvids</taxon>
        <taxon>Malvales</taxon>
        <taxon>Malvaceae</taxon>
        <taxon>Malvoideae</taxon>
        <taxon>Hibiscus</taxon>
    </lineage>
</organism>
<keyword evidence="6" id="KW-0472">Membrane</keyword>
<dbReference type="GO" id="GO:0015276">
    <property type="term" value="F:ligand-gated monoatomic ion channel activity"/>
    <property type="evidence" value="ECO:0007669"/>
    <property type="project" value="InterPro"/>
</dbReference>
<keyword evidence="5" id="KW-0406">Ion transport</keyword>
<gene>
    <name evidence="12" type="ORF">F3Y22_tig00110676pilonHSYRG00145</name>
</gene>
<protein>
    <recommendedName>
        <fullName evidence="11">Ionotropic glutamate receptor C-terminal domain-containing protein</fullName>
    </recommendedName>
</protein>
<dbReference type="FunFam" id="3.40.190.10:FF:000103">
    <property type="entry name" value="Glutamate receptor"/>
    <property type="match status" value="1"/>
</dbReference>
<evidence type="ECO:0000256" key="7">
    <source>
        <dbReference type="ARBA" id="ARBA00023170"/>
    </source>
</evidence>
<dbReference type="PANTHER" id="PTHR18966">
    <property type="entry name" value="IONOTROPIC GLUTAMATE RECEPTOR"/>
    <property type="match status" value="1"/>
</dbReference>
<dbReference type="GO" id="GO:0016020">
    <property type="term" value="C:membrane"/>
    <property type="evidence" value="ECO:0007669"/>
    <property type="project" value="UniProtKB-SubCell"/>
</dbReference>
<reference evidence="12" key="1">
    <citation type="submission" date="2019-09" db="EMBL/GenBank/DDBJ databases">
        <title>Draft genome information of white flower Hibiscus syriacus.</title>
        <authorList>
            <person name="Kim Y.-M."/>
        </authorList>
    </citation>
    <scope>NUCLEOTIDE SEQUENCE [LARGE SCALE GENOMIC DNA]</scope>
    <source>
        <strain evidence="12">YM2019G1</strain>
    </source>
</reference>
<feature type="domain" description="Ionotropic glutamate receptor C-terminal" evidence="11">
    <location>
        <begin position="55"/>
        <end position="232"/>
    </location>
</feature>
<evidence type="ECO:0000256" key="6">
    <source>
        <dbReference type="ARBA" id="ARBA00023136"/>
    </source>
</evidence>
<keyword evidence="2" id="KW-0813">Transport</keyword>
<evidence type="ECO:0000256" key="10">
    <source>
        <dbReference type="ARBA" id="ARBA00023303"/>
    </source>
</evidence>
<accession>A0A6A2ZW50</accession>
<keyword evidence="7" id="KW-0675">Receptor</keyword>
<evidence type="ECO:0000256" key="3">
    <source>
        <dbReference type="ARBA" id="ARBA00022692"/>
    </source>
</evidence>
<evidence type="ECO:0000259" key="11">
    <source>
        <dbReference type="SMART" id="SM00079"/>
    </source>
</evidence>
<evidence type="ECO:0000256" key="1">
    <source>
        <dbReference type="ARBA" id="ARBA00004141"/>
    </source>
</evidence>
<dbReference type="InterPro" id="IPR015683">
    <property type="entry name" value="Ionotropic_Glu_rcpt"/>
</dbReference>
<dbReference type="Gene3D" id="1.10.287.70">
    <property type="match status" value="1"/>
</dbReference>
<proteinExistence type="predicted"/>
<evidence type="ECO:0000256" key="9">
    <source>
        <dbReference type="ARBA" id="ARBA00023286"/>
    </source>
</evidence>
<dbReference type="Gene3D" id="3.40.190.10">
    <property type="entry name" value="Periplasmic binding protein-like II"/>
    <property type="match status" value="1"/>
</dbReference>
<evidence type="ECO:0000256" key="4">
    <source>
        <dbReference type="ARBA" id="ARBA00022989"/>
    </source>
</evidence>
<dbReference type="InterPro" id="IPR001320">
    <property type="entry name" value="Iontro_rcpt_C"/>
</dbReference>
<evidence type="ECO:0000313" key="12">
    <source>
        <dbReference type="EMBL" id="KAE8696160.1"/>
    </source>
</evidence>
<keyword evidence="13" id="KW-1185">Reference proteome</keyword>
<dbReference type="SUPFAM" id="SSF53850">
    <property type="entry name" value="Periplasmic binding protein-like II"/>
    <property type="match status" value="1"/>
</dbReference>
<dbReference type="Pfam" id="PF10613">
    <property type="entry name" value="Lig_chan-Glu_bd"/>
    <property type="match status" value="1"/>
</dbReference>
<keyword evidence="3" id="KW-0812">Transmembrane</keyword>
<dbReference type="Proteomes" id="UP000436088">
    <property type="component" value="Unassembled WGS sequence"/>
</dbReference>
<keyword evidence="9" id="KW-1071">Ligand-gated ion channel</keyword>
<dbReference type="AlphaFoldDB" id="A0A6A2ZW50"/>
<dbReference type="InterPro" id="IPR019594">
    <property type="entry name" value="Glu/Gly-bd"/>
</dbReference>
<name>A0A6A2ZW50_HIBSY</name>
<evidence type="ECO:0000256" key="8">
    <source>
        <dbReference type="ARBA" id="ARBA00023180"/>
    </source>
</evidence>
<evidence type="ECO:0000256" key="2">
    <source>
        <dbReference type="ARBA" id="ARBA00022448"/>
    </source>
</evidence>